<dbReference type="Proteomes" id="UP001176517">
    <property type="component" value="Unassembled WGS sequence"/>
</dbReference>
<feature type="domain" description="MHD1" evidence="3">
    <location>
        <begin position="913"/>
        <end position="1034"/>
    </location>
</feature>
<dbReference type="Gene3D" id="1.20.58.1100">
    <property type="match status" value="1"/>
</dbReference>
<feature type="region of interest" description="Disordered" evidence="1">
    <location>
        <begin position="1051"/>
        <end position="1072"/>
    </location>
</feature>
<dbReference type="InterPro" id="IPR052811">
    <property type="entry name" value="Glucose_resp_signaling"/>
</dbReference>
<keyword evidence="6" id="KW-1185">Reference proteome</keyword>
<dbReference type="PANTHER" id="PTHR47263:SF1">
    <property type="entry name" value="C2 DOMAIN PROTEIN (AFU_ORTHOLOGUE AFUA_7G02350)"/>
    <property type="match status" value="1"/>
</dbReference>
<accession>A0AAN6JT44</accession>
<dbReference type="PROSITE" id="PS50004">
    <property type="entry name" value="C2"/>
    <property type="match status" value="1"/>
</dbReference>
<feature type="compositionally biased region" description="Gly residues" evidence="1">
    <location>
        <begin position="1052"/>
        <end position="1068"/>
    </location>
</feature>
<evidence type="ECO:0000259" key="4">
    <source>
        <dbReference type="PROSITE" id="PS51259"/>
    </source>
</evidence>
<evidence type="ECO:0000313" key="6">
    <source>
        <dbReference type="Proteomes" id="UP001176517"/>
    </source>
</evidence>
<feature type="compositionally biased region" description="Gly residues" evidence="1">
    <location>
        <begin position="1624"/>
        <end position="1637"/>
    </location>
</feature>
<dbReference type="InterPro" id="IPR010439">
    <property type="entry name" value="MUN_dom"/>
</dbReference>
<proteinExistence type="predicted"/>
<feature type="region of interest" description="Disordered" evidence="1">
    <location>
        <begin position="486"/>
        <end position="532"/>
    </location>
</feature>
<feature type="region of interest" description="Disordered" evidence="1">
    <location>
        <begin position="895"/>
        <end position="917"/>
    </location>
</feature>
<dbReference type="Gene3D" id="1.10.357.50">
    <property type="match status" value="1"/>
</dbReference>
<gene>
    <name evidence="5" type="ORF">OC846_001890</name>
</gene>
<name>A0AAN6JT44_9BASI</name>
<feature type="compositionally biased region" description="Low complexity" evidence="1">
    <location>
        <begin position="339"/>
        <end position="349"/>
    </location>
</feature>
<comment type="caution">
    <text evidence="5">The sequence shown here is derived from an EMBL/GenBank/DDBJ whole genome shotgun (WGS) entry which is preliminary data.</text>
</comment>
<dbReference type="InterPro" id="IPR014770">
    <property type="entry name" value="Munc13_1"/>
</dbReference>
<feature type="domain" description="C2" evidence="2">
    <location>
        <begin position="1146"/>
        <end position="1280"/>
    </location>
</feature>
<feature type="region of interest" description="Disordered" evidence="1">
    <location>
        <begin position="1615"/>
        <end position="1692"/>
    </location>
</feature>
<feature type="region of interest" description="Disordered" evidence="1">
    <location>
        <begin position="423"/>
        <end position="457"/>
    </location>
</feature>
<dbReference type="PANTHER" id="PTHR47263">
    <property type="entry name" value="ADENYLATE CYCLASE ACTIVATION PROTEIN GIT1"/>
    <property type="match status" value="1"/>
</dbReference>
<evidence type="ECO:0000256" key="1">
    <source>
        <dbReference type="SAM" id="MobiDB-lite"/>
    </source>
</evidence>
<feature type="domain" description="MHD2" evidence="4">
    <location>
        <begin position="1401"/>
        <end position="1523"/>
    </location>
</feature>
<dbReference type="InterPro" id="IPR000008">
    <property type="entry name" value="C2_dom"/>
</dbReference>
<protein>
    <submittedName>
        <fullName evidence="5">Uncharacterized protein</fullName>
    </submittedName>
</protein>
<dbReference type="EMBL" id="JAPDMZ010000032">
    <property type="protein sequence ID" value="KAK0554940.1"/>
    <property type="molecule type" value="Genomic_DNA"/>
</dbReference>
<reference evidence="5" key="1">
    <citation type="journal article" date="2023" name="PhytoFront">
        <title>Draft Genome Resources of Seven Strains of Tilletia horrida, Causal Agent of Kernel Smut of Rice.</title>
        <authorList>
            <person name="Khanal S."/>
            <person name="Antony Babu S."/>
            <person name="Zhou X.G."/>
        </authorList>
    </citation>
    <scope>NUCLEOTIDE SEQUENCE</scope>
    <source>
        <strain evidence="5">TX6</strain>
    </source>
</reference>
<feature type="compositionally biased region" description="Polar residues" evidence="1">
    <location>
        <begin position="310"/>
        <end position="334"/>
    </location>
</feature>
<dbReference type="InterPro" id="IPR014772">
    <property type="entry name" value="Munc13_dom-2"/>
</dbReference>
<dbReference type="SMART" id="SM00239">
    <property type="entry name" value="C2"/>
    <property type="match status" value="1"/>
</dbReference>
<feature type="compositionally biased region" description="Low complexity" evidence="1">
    <location>
        <begin position="271"/>
        <end position="287"/>
    </location>
</feature>
<dbReference type="Pfam" id="PF00168">
    <property type="entry name" value="C2"/>
    <property type="match status" value="1"/>
</dbReference>
<dbReference type="SUPFAM" id="SSF49562">
    <property type="entry name" value="C2 domain (Calcium/lipid-binding domain, CaLB)"/>
    <property type="match status" value="1"/>
</dbReference>
<sequence>MTTHSTYSNLSTRSRRTTAAAAISDNDVQYFLLQTAVLLAKQQLQAAFIATSSSISDPTTPNATTASSGNAPSQQQQALVSTNSNNSTAAILAAAKRNQDGGGSGSGGSKVDAWVSGISALSLSGLVSSLGSGSGSVKFPEKMLKRLNERLQAISFGRDSSYSNLKFRATVGAFYGQLNEARFMARMRQDRKIEDLIIAFVTTAQKRLTGTSPAAAGMSPEERTAELESQVGSFVKVIRECLRQMHGVPKELTDRLEKYSAAFAGAPIVLGGSSSSGGDQSGPSGSSSHRDSAITTSSLGTASGMAASQVAAQSPPLSNTPDYTTIASSSSNPTDSRRTSTATSLSAAAATSLTAPVVPTYSDPSLNALMDHPLIQTVGNLFHENKDQLRKDVDYMRTTCTEEAYMIDLKHCVRAIHLAQSWPGRRSDFPSSSSTAQPAGPSSIPYPPFDSNDADRVGDEEYGKWRAQELADLSTTMAEMCKRNPALLKVNSKEPIPESGRTAGEMDRPDSGGEAGGEEDENGDSAGAAASGFTFLPPDPRTYYRHTLSLMLAHDLEAIMHFSDEEVSVGILSQAHLVLLDEIARCWRVSEGWKRAVRLEVIRERYEAGQCPLDSVDDAVRMIVAPALAKSQSAPSSPGLTPSLPPSAAITEGWMNYERKMLSTSFDRLFRSIMRWLYEAYQDPLGADVEDVLAHAALVQEIHATGLLLEHADPNLRPPSPTKPFGPQNPLLDATRTPASQVGMPPNFTAVNLDKHIEELRDAVQIAAINQYAERTAELFGQILPPDSNEIQPLLELRDWLESRAKKLNKRWGSYEWAFGNIDVVGLVLEKQVPLFLDDLESMKKPILGRAYSIPITEPGSVQFDQIFHLFHKVRGLFELYAAFCPEQMVRGAEEAGLLSEEERPEGERDESWPSDRLTGTLEKDAVLLADVARLGTFSLSRWFEPHVWRWLGHTELKVNEWVHNALVQDRFEPVDPDVGALHSSSIDILFNALQQPVDFVLGLDWPDKLINARFLNGLAKIVSRAVERYCAKVEELFKDELRFSATALPPGAGGVGGDGPGLNGEGGMMETESSASKGAAWMGMARAKLALQGAPKVEPFHFQPRSCVKLNNIEAARNLLDKLYSKMDADEQARIVNRHAPPPEVPEKPGQAVSQPGGAPQAPRQRFLFTVKIVLGEGLSSVSSSSSGSAGSSGSGSVLDSFVTLSDEFGKTVAKTRTITESADPRWDETVDLAVEGNMWLAATVWSRRKLNDPQLCGQTYLRLDPRLFGDFLPHELWLDLDTRGRLLIRVSMEGEKDDILFHFGRAFRILKRAESDMIRAIVDKMSIYIRQSLSRQVLKSLVKKSGELLDKALGNVKALYASALASTQSNTPMIPPVASEAEASSRIKKPNQLTDQEIEEPILPLLDYLDECLGTLKSSLSDAEAQLVLKKVWKEVLKIIEDILVPPLSDTPAVMQPLSDREVDIVFKWLQFLRGYFNARDEETGEEAGVPLEVLQGPKYREIISYSLFHDMGTDQLLTEIRRLVQQRDRAQLAAGANSAAGGTRMATRKKSVYNQRNLKTIRQRKREKTEKGEEPGSLELLLRLLRMRPGAGDYLPEMYRFAGVTGAGARQDKFGQAVGPGKSGGLSGPGGRRPGPGPMSSPGPGGVGNMAPGGRNVRNSYQGYQAAPPLPPGGNAGYSRYPQGGGSYR</sequence>
<feature type="region of interest" description="Disordered" evidence="1">
    <location>
        <begin position="1140"/>
        <end position="1163"/>
    </location>
</feature>
<dbReference type="Pfam" id="PF06292">
    <property type="entry name" value="MUN"/>
    <property type="match status" value="1"/>
</dbReference>
<dbReference type="InterPro" id="IPR035892">
    <property type="entry name" value="C2_domain_sf"/>
</dbReference>
<dbReference type="Gene3D" id="2.60.40.150">
    <property type="entry name" value="C2 domain"/>
    <property type="match status" value="1"/>
</dbReference>
<evidence type="ECO:0000313" key="5">
    <source>
        <dbReference type="EMBL" id="KAK0554940.1"/>
    </source>
</evidence>
<feature type="region of interest" description="Disordered" evidence="1">
    <location>
        <begin position="271"/>
        <end position="349"/>
    </location>
</feature>
<dbReference type="PROSITE" id="PS51259">
    <property type="entry name" value="MHD2"/>
    <property type="match status" value="1"/>
</dbReference>
<organism evidence="5 6">
    <name type="scientific">Tilletia horrida</name>
    <dbReference type="NCBI Taxonomy" id="155126"/>
    <lineage>
        <taxon>Eukaryota</taxon>
        <taxon>Fungi</taxon>
        <taxon>Dikarya</taxon>
        <taxon>Basidiomycota</taxon>
        <taxon>Ustilaginomycotina</taxon>
        <taxon>Exobasidiomycetes</taxon>
        <taxon>Tilletiales</taxon>
        <taxon>Tilletiaceae</taxon>
        <taxon>Tilletia</taxon>
    </lineage>
</organism>
<evidence type="ECO:0000259" key="3">
    <source>
        <dbReference type="PROSITE" id="PS51258"/>
    </source>
</evidence>
<feature type="region of interest" description="Disordered" evidence="1">
    <location>
        <begin position="55"/>
        <end position="82"/>
    </location>
</feature>
<evidence type="ECO:0000259" key="2">
    <source>
        <dbReference type="PROSITE" id="PS50004"/>
    </source>
</evidence>
<dbReference type="PROSITE" id="PS51258">
    <property type="entry name" value="MHD1"/>
    <property type="match status" value="1"/>
</dbReference>